<feature type="compositionally biased region" description="Acidic residues" evidence="1">
    <location>
        <begin position="286"/>
        <end position="297"/>
    </location>
</feature>
<keyword evidence="3" id="KW-1185">Reference proteome</keyword>
<organism evidence="2 3">
    <name type="scientific">Microdochium trichocladiopsis</name>
    <dbReference type="NCBI Taxonomy" id="1682393"/>
    <lineage>
        <taxon>Eukaryota</taxon>
        <taxon>Fungi</taxon>
        <taxon>Dikarya</taxon>
        <taxon>Ascomycota</taxon>
        <taxon>Pezizomycotina</taxon>
        <taxon>Sordariomycetes</taxon>
        <taxon>Xylariomycetidae</taxon>
        <taxon>Xylariales</taxon>
        <taxon>Microdochiaceae</taxon>
        <taxon>Microdochium</taxon>
    </lineage>
</organism>
<dbReference type="EMBL" id="JAGTJQ010000008">
    <property type="protein sequence ID" value="KAH7026498.1"/>
    <property type="molecule type" value="Genomic_DNA"/>
</dbReference>
<dbReference type="AlphaFoldDB" id="A0A9P8Y3I2"/>
<protein>
    <submittedName>
        <fullName evidence="2">Uncharacterized protein</fullName>
    </submittedName>
</protein>
<name>A0A9P8Y3I2_9PEZI</name>
<dbReference type="RefSeq" id="XP_046009715.1">
    <property type="nucleotide sequence ID" value="XM_046161124.1"/>
</dbReference>
<dbReference type="GeneID" id="70190670"/>
<proteinExistence type="predicted"/>
<feature type="region of interest" description="Disordered" evidence="1">
    <location>
        <begin position="254"/>
        <end position="319"/>
    </location>
</feature>
<evidence type="ECO:0000256" key="1">
    <source>
        <dbReference type="SAM" id="MobiDB-lite"/>
    </source>
</evidence>
<comment type="caution">
    <text evidence="2">The sequence shown here is derived from an EMBL/GenBank/DDBJ whole genome shotgun (WGS) entry which is preliminary data.</text>
</comment>
<feature type="region of interest" description="Disordered" evidence="1">
    <location>
        <begin position="1"/>
        <end position="128"/>
    </location>
</feature>
<evidence type="ECO:0000313" key="2">
    <source>
        <dbReference type="EMBL" id="KAH7026498.1"/>
    </source>
</evidence>
<dbReference type="OrthoDB" id="4779128at2759"/>
<evidence type="ECO:0000313" key="3">
    <source>
        <dbReference type="Proteomes" id="UP000756346"/>
    </source>
</evidence>
<accession>A0A9P8Y3I2</accession>
<gene>
    <name evidence="2" type="ORF">B0I36DRAFT_386748</name>
</gene>
<sequence length="402" mass="44244">MSPTRENQPPFGRKDLFITASQNGRPAFGRKKSKSRKNSDLNILGEIFGISQPATPGKMSHRPRRLNSTKDADPDVLTNEDSETCFEGNAPGVEQPPPTAPGANTLRQKSKRQHQNANGKASQRPYIVREHVSRPPTPFLSHARHSTTHQLQHEDSLFNISVTPALHPSLGKPIPPFTAPTNGLPLGPVPTASQLPFIAESRPRNISAAPLQKGPIQYPAHTRSAASSVQQLFRDDEAFEESTDDLKSILEHQAEDEVEEDLAHAESFTSDEDTSSQCYSPNEGYEYIDDSGDEDSEPSGSAAQSRPYQDSGRERRADGAMHQANRLFLRGTRAAGVSLASQHRGHNLQLLNKSSDDFYPPCSSSLVAHMGHSSESFGINMDRLRERLGGRFHRRSASSRMD</sequence>
<reference evidence="2" key="1">
    <citation type="journal article" date="2021" name="Nat. Commun.">
        <title>Genetic determinants of endophytism in the Arabidopsis root mycobiome.</title>
        <authorList>
            <person name="Mesny F."/>
            <person name="Miyauchi S."/>
            <person name="Thiergart T."/>
            <person name="Pickel B."/>
            <person name="Atanasova L."/>
            <person name="Karlsson M."/>
            <person name="Huettel B."/>
            <person name="Barry K.W."/>
            <person name="Haridas S."/>
            <person name="Chen C."/>
            <person name="Bauer D."/>
            <person name="Andreopoulos W."/>
            <person name="Pangilinan J."/>
            <person name="LaButti K."/>
            <person name="Riley R."/>
            <person name="Lipzen A."/>
            <person name="Clum A."/>
            <person name="Drula E."/>
            <person name="Henrissat B."/>
            <person name="Kohler A."/>
            <person name="Grigoriev I.V."/>
            <person name="Martin F.M."/>
            <person name="Hacquard S."/>
        </authorList>
    </citation>
    <scope>NUCLEOTIDE SEQUENCE</scope>
    <source>
        <strain evidence="2">MPI-CAGE-CH-0230</strain>
    </source>
</reference>
<dbReference type="Proteomes" id="UP000756346">
    <property type="component" value="Unassembled WGS sequence"/>
</dbReference>